<gene>
    <name evidence="2" type="primary">LOC142165927</name>
</gene>
<organism evidence="1 2">
    <name type="scientific">Nicotiana tabacum</name>
    <name type="common">Common tobacco</name>
    <dbReference type="NCBI Taxonomy" id="4097"/>
    <lineage>
        <taxon>Eukaryota</taxon>
        <taxon>Viridiplantae</taxon>
        <taxon>Streptophyta</taxon>
        <taxon>Embryophyta</taxon>
        <taxon>Tracheophyta</taxon>
        <taxon>Spermatophyta</taxon>
        <taxon>Magnoliopsida</taxon>
        <taxon>eudicotyledons</taxon>
        <taxon>Gunneridae</taxon>
        <taxon>Pentapetalae</taxon>
        <taxon>asterids</taxon>
        <taxon>lamiids</taxon>
        <taxon>Solanales</taxon>
        <taxon>Solanaceae</taxon>
        <taxon>Nicotianoideae</taxon>
        <taxon>Nicotianeae</taxon>
        <taxon>Nicotiana</taxon>
    </lineage>
</organism>
<evidence type="ECO:0000313" key="1">
    <source>
        <dbReference type="Proteomes" id="UP000790787"/>
    </source>
</evidence>
<protein>
    <submittedName>
        <fullName evidence="2">Uncharacterized protein LOC142165927</fullName>
    </submittedName>
</protein>
<evidence type="ECO:0000313" key="2">
    <source>
        <dbReference type="RefSeq" id="XP_075080418.1"/>
    </source>
</evidence>
<accession>A0AC58S627</accession>
<keyword evidence="1" id="KW-1185">Reference proteome</keyword>
<dbReference type="Proteomes" id="UP000790787">
    <property type="component" value="Chromosome 11"/>
</dbReference>
<reference evidence="1" key="1">
    <citation type="journal article" date="2014" name="Nat. Commun.">
        <title>The tobacco genome sequence and its comparison with those of tomato and potato.</title>
        <authorList>
            <person name="Sierro N."/>
            <person name="Battey J.N."/>
            <person name="Ouadi S."/>
            <person name="Bakaher N."/>
            <person name="Bovet L."/>
            <person name="Willig A."/>
            <person name="Goepfert S."/>
            <person name="Peitsch M.C."/>
            <person name="Ivanov N.V."/>
        </authorList>
    </citation>
    <scope>NUCLEOTIDE SEQUENCE [LARGE SCALE GENOMIC DNA]</scope>
</reference>
<reference evidence="2" key="2">
    <citation type="submission" date="2025-08" db="UniProtKB">
        <authorList>
            <consortium name="RefSeq"/>
        </authorList>
    </citation>
    <scope>IDENTIFICATION</scope>
    <source>
        <tissue evidence="2">Leaf</tissue>
    </source>
</reference>
<dbReference type="RefSeq" id="XP_075080418.1">
    <property type="nucleotide sequence ID" value="XM_075224317.1"/>
</dbReference>
<name>A0AC58S627_TOBAC</name>
<proteinExistence type="predicted"/>
<sequence>MPLNSILVCEIFDVWVIDFMCSFLSSYSYEYILVVIDYVSNWVEAIPTRTFLRKNIFTRFGTPRVIISDKGPHFVNKQFDTLLSKYEVTHKTGTPYHAQTSGQVEVANHGLKRFLEKRVSASGKDWSVKLDEALWAYRTAFRTTIWTSSFKLVYGKSCHFLVEIEHKAYWAIKLLNLDLSLAGEHIMSQVNELEGFRLDVYENARIFKEKTKKWHDRLIKPKEFHEGEKVQMATSKKRKTPSASTGRQVGMSIAKDVVTSSNTTEVNGPYVALIWCFLTGHDFDVVNVIQDENGKVKREKKLWADKVNIGKYPVVAAVVESEESDAPVEDREVHDEDVDATTPHDKCIGEPSGGVWETRMLALE</sequence>